<evidence type="ECO:0000313" key="2">
    <source>
        <dbReference type="EMBL" id="MBC8593697.1"/>
    </source>
</evidence>
<proteinExistence type="predicted"/>
<accession>A0A926IKA4</accession>
<keyword evidence="1" id="KW-0472">Membrane</keyword>
<dbReference type="Proteomes" id="UP000651085">
    <property type="component" value="Unassembled WGS sequence"/>
</dbReference>
<evidence type="ECO:0000256" key="1">
    <source>
        <dbReference type="SAM" id="Phobius"/>
    </source>
</evidence>
<keyword evidence="1" id="KW-1133">Transmembrane helix</keyword>
<dbReference type="AlphaFoldDB" id="A0A926IKA4"/>
<comment type="caution">
    <text evidence="2">The sequence shown here is derived from an EMBL/GenBank/DDBJ whole genome shotgun (WGS) entry which is preliminary data.</text>
</comment>
<feature type="transmembrane region" description="Helical" evidence="1">
    <location>
        <begin position="6"/>
        <end position="24"/>
    </location>
</feature>
<sequence>MKYNRFYATGILIWILLFLTFPLLPRFSGTDSLNPAKVELMYYPVVHSNNNMRKIQVIDNTTE</sequence>
<keyword evidence="3" id="KW-1185">Reference proteome</keyword>
<protein>
    <submittedName>
        <fullName evidence="2">Uncharacterized protein</fullName>
    </submittedName>
</protein>
<organism evidence="2 3">
    <name type="scientific">Jilunia laotingensis</name>
    <dbReference type="NCBI Taxonomy" id="2763675"/>
    <lineage>
        <taxon>Bacteria</taxon>
        <taxon>Pseudomonadati</taxon>
        <taxon>Bacteroidota</taxon>
        <taxon>Bacteroidia</taxon>
        <taxon>Bacteroidales</taxon>
        <taxon>Bacteroidaceae</taxon>
        <taxon>Jilunia</taxon>
    </lineage>
</organism>
<evidence type="ECO:0000313" key="3">
    <source>
        <dbReference type="Proteomes" id="UP000651085"/>
    </source>
</evidence>
<keyword evidence="1" id="KW-0812">Transmembrane</keyword>
<dbReference type="EMBL" id="JACRTF010000001">
    <property type="protein sequence ID" value="MBC8593697.1"/>
    <property type="molecule type" value="Genomic_DNA"/>
</dbReference>
<reference evidence="2" key="1">
    <citation type="submission" date="2020-08" db="EMBL/GenBank/DDBJ databases">
        <title>Genome public.</title>
        <authorList>
            <person name="Liu C."/>
            <person name="Sun Q."/>
        </authorList>
    </citation>
    <scope>NUCLEOTIDE SEQUENCE</scope>
    <source>
        <strain evidence="2">N12</strain>
    </source>
</reference>
<gene>
    <name evidence="2" type="ORF">H8744_10660</name>
</gene>
<dbReference type="RefSeq" id="WP_262434803.1">
    <property type="nucleotide sequence ID" value="NZ_JACRTF010000001.1"/>
</dbReference>
<name>A0A926IKA4_9BACT</name>